<feature type="region of interest" description="Disordered" evidence="8">
    <location>
        <begin position="513"/>
        <end position="563"/>
    </location>
</feature>
<dbReference type="GO" id="GO:0031012">
    <property type="term" value="C:extracellular matrix"/>
    <property type="evidence" value="ECO:0007669"/>
    <property type="project" value="TreeGrafter"/>
</dbReference>
<keyword evidence="3" id="KW-0272">Extracellular matrix</keyword>
<reference evidence="10" key="1">
    <citation type="submission" date="2025-08" db="UniProtKB">
        <authorList>
            <consortium name="Ensembl"/>
        </authorList>
    </citation>
    <scope>IDENTIFICATION</scope>
</reference>
<dbReference type="PANTHER" id="PTHR24023">
    <property type="entry name" value="COLLAGEN ALPHA"/>
    <property type="match status" value="1"/>
</dbReference>
<feature type="compositionally biased region" description="Basic and acidic residues" evidence="8">
    <location>
        <begin position="714"/>
        <end position="726"/>
    </location>
</feature>
<keyword evidence="7" id="KW-0325">Glycoprotein</keyword>
<comment type="subcellular location">
    <subcellularLocation>
        <location evidence="1">Secreted</location>
        <location evidence="1">Extracellular space</location>
        <location evidence="1">Extracellular matrix</location>
    </subcellularLocation>
</comment>
<feature type="region of interest" description="Disordered" evidence="8">
    <location>
        <begin position="305"/>
        <end position="388"/>
    </location>
</feature>
<evidence type="ECO:0000256" key="5">
    <source>
        <dbReference type="ARBA" id="ARBA00022737"/>
    </source>
</evidence>
<evidence type="ECO:0000256" key="7">
    <source>
        <dbReference type="ARBA" id="ARBA00023180"/>
    </source>
</evidence>
<sequence length="1166" mass="122464">LKLFGKKRQKKTSICSVSTKLRVTDISFFCFSEDVDVLQQLGLSGRRAGGSSSSGARSIPNGIIPFKSGVILTPRARIQVPLRTVIPATYSSTNLSLILSLSVHRINSAFLFSVLSKKRKVQLGVQFVPGRVLVHVGQRSSVSFDYDVHDGQWHSLALDIQGHQVFLYTSCGKKSVHADLHSKKAEALDAEGSFLLGKMNHNSVPFEGAICQFDIYPSAKAAHNYCDYIKKHCREADTYRPVFPPLLPLFSTDPNITVTHITPQSLTEISKKAQRPTSTFTEESTRTTILVPTQRSLMLNKTSVYQTASTPKPGAVSVSSPVRPGLESPFKFHTQTATTSLKISMTPPNPTPTSHNSARNDTKQGDTNSQKPSGESTDLPASTRPSEMKPNLQTTAAFAHGSPSNANLPHKKQLTTVASKKPEPKVTSVQDVKPTSLIPVTPAATDGFQTFDLEPTQFSLLAGPPGLKGEPGPPVSVGALNKHTCPLKSMHEYMHGFHYHTYDVVHLLLSPQGFPGDIGPPGQNGPEGPKGKQGTRGLPGPRGTPGLQGDEGPVGPPGPAGLEVSADWPKPCLRLYQNSSVCCNSHYYSTQGEKGDAGPEGAKGDRGEIGLKGKEGPHGPPGLVGVRGQEGKPGKIGERGKPGEKGSKGHQGHLGETGPIGEHGVMGFVGQKGARGTIGPVGAPGRMGQQGDPGISGYVGHMGSQGPLGPPGPKGEKGEQGDDSKAEGPTGPQGDRGPPGDRGERGEPGDPGHIGHIGIDGKRGEAGAPGLPGHPGPKGQPGLKGSKGDQGQKGKSGMRGASGMKGPPGPEGPPGPRGVVGREGLEGPPGMDGLPGKDGTKGVKGEQGEDGEVGLPGKPGQPGKTGVTGLPGSQGSFGPKGERGLPGQTGVSGKRGSIGGMGLPGKQGDPGSKGQPGDTGEQGFPGVFGLFGPQGPPGDFGPAGIQGPKGPRGLMSMDMPMLDQSTEIFKTLQHLSTLIQSLKNPLGTRDNPARICRDLYNCEQRMYDGTYWIDPNLGCAADTIEVMCNFTGGGQTCLKPITVSKLEMGVGRIQMNFIHLLSTEAVQHITIHCLNTPVWAAGPSLQPSSSAVSFKAWTGEKIQAGDLLEPLIPRDDCWIKDGRWHQTHFIFQTQDPNLLPIVDMYNLPTTEPGARYHLEVGPVCFL</sequence>
<dbReference type="SMART" id="SM00210">
    <property type="entry name" value="TSPN"/>
    <property type="match status" value="1"/>
</dbReference>
<keyword evidence="6" id="KW-0176">Collagen</keyword>
<evidence type="ECO:0000313" key="10">
    <source>
        <dbReference type="Ensembl" id="ENSDLAP00005024110.1"/>
    </source>
</evidence>
<feature type="compositionally biased region" description="Polar residues" evidence="8">
    <location>
        <begin position="333"/>
        <end position="343"/>
    </location>
</feature>
<evidence type="ECO:0000256" key="2">
    <source>
        <dbReference type="ARBA" id="ARBA00022525"/>
    </source>
</evidence>
<feature type="domain" description="Fibrillar collagen NC1" evidence="9">
    <location>
        <begin position="966"/>
        <end position="1166"/>
    </location>
</feature>
<feature type="compositionally biased region" description="Low complexity" evidence="8">
    <location>
        <begin position="535"/>
        <end position="548"/>
    </location>
</feature>
<evidence type="ECO:0000313" key="11">
    <source>
        <dbReference type="Proteomes" id="UP000694389"/>
    </source>
</evidence>
<proteinExistence type="predicted"/>
<dbReference type="InterPro" id="IPR050149">
    <property type="entry name" value="Collagen_superfamily"/>
</dbReference>
<feature type="compositionally biased region" description="Polar residues" evidence="8">
    <location>
        <begin position="365"/>
        <end position="388"/>
    </location>
</feature>
<organism evidence="10 11">
    <name type="scientific">Dicentrarchus labrax</name>
    <name type="common">European seabass</name>
    <name type="synonym">Morone labrax</name>
    <dbReference type="NCBI Taxonomy" id="13489"/>
    <lineage>
        <taxon>Eukaryota</taxon>
        <taxon>Metazoa</taxon>
        <taxon>Chordata</taxon>
        <taxon>Craniata</taxon>
        <taxon>Vertebrata</taxon>
        <taxon>Euteleostomi</taxon>
        <taxon>Actinopterygii</taxon>
        <taxon>Neopterygii</taxon>
        <taxon>Teleostei</taxon>
        <taxon>Neoteleostei</taxon>
        <taxon>Acanthomorphata</taxon>
        <taxon>Eupercaria</taxon>
        <taxon>Moronidae</taxon>
        <taxon>Dicentrarchus</taxon>
    </lineage>
</organism>
<dbReference type="FunFam" id="2.60.120.200:FF:000085">
    <property type="entry name" value="collagen alpha-1(XXVII) chain isoform X1"/>
    <property type="match status" value="1"/>
</dbReference>
<dbReference type="Pfam" id="PF01391">
    <property type="entry name" value="Collagen"/>
    <property type="match status" value="5"/>
</dbReference>
<protein>
    <submittedName>
        <fullName evidence="10">Collagen, type XXVII, alpha 1b</fullName>
    </submittedName>
</protein>
<keyword evidence="5" id="KW-0677">Repeat</keyword>
<dbReference type="GO" id="GO:0030020">
    <property type="term" value="F:extracellular matrix structural constituent conferring tensile strength"/>
    <property type="evidence" value="ECO:0007669"/>
    <property type="project" value="TreeGrafter"/>
</dbReference>
<dbReference type="Gene3D" id="2.60.120.1000">
    <property type="match status" value="2"/>
</dbReference>
<keyword evidence="2" id="KW-0964">Secreted</keyword>
<evidence type="ECO:0000256" key="8">
    <source>
        <dbReference type="SAM" id="MobiDB-lite"/>
    </source>
</evidence>
<name>A0A8C4F0K8_DICLA</name>
<dbReference type="Proteomes" id="UP000694389">
    <property type="component" value="Unassembled WGS sequence"/>
</dbReference>
<feature type="compositionally biased region" description="Gly residues" evidence="8">
    <location>
        <begin position="896"/>
        <end position="905"/>
    </location>
</feature>
<dbReference type="InterPro" id="IPR013320">
    <property type="entry name" value="ConA-like_dom_sf"/>
</dbReference>
<dbReference type="Pfam" id="PF01410">
    <property type="entry name" value="COLFI"/>
    <property type="match status" value="2"/>
</dbReference>
<dbReference type="Ensembl" id="ENSDLAT00005025785.2">
    <property type="protein sequence ID" value="ENSDLAP00005024110.1"/>
    <property type="gene ID" value="ENSDLAG00005011004.2"/>
</dbReference>
<keyword evidence="4" id="KW-0732">Signal</keyword>
<feature type="compositionally biased region" description="Basic and acidic residues" evidence="8">
    <location>
        <begin position="738"/>
        <end position="750"/>
    </location>
</feature>
<dbReference type="GO" id="GO:0030198">
    <property type="term" value="P:extracellular matrix organization"/>
    <property type="evidence" value="ECO:0007669"/>
    <property type="project" value="TreeGrafter"/>
</dbReference>
<dbReference type="InterPro" id="IPR008160">
    <property type="entry name" value="Collagen"/>
</dbReference>
<dbReference type="FunFam" id="2.60.120.1000:FF:000003">
    <property type="entry name" value="Collagen alpha-1(XXVII) chain B"/>
    <property type="match status" value="1"/>
</dbReference>
<dbReference type="PANTHER" id="PTHR24023:SF914">
    <property type="entry name" value="OTOLIN-1"/>
    <property type="match status" value="1"/>
</dbReference>
<dbReference type="AlphaFoldDB" id="A0A8C4F0K8"/>
<feature type="region of interest" description="Disordered" evidence="8">
    <location>
        <begin position="590"/>
        <end position="950"/>
    </location>
</feature>
<feature type="compositionally biased region" description="Basic and acidic residues" evidence="8">
    <location>
        <begin position="838"/>
        <end position="847"/>
    </location>
</feature>
<dbReference type="GeneTree" id="ENSGT00940000162727"/>
<feature type="compositionally biased region" description="Pro residues" evidence="8">
    <location>
        <begin position="807"/>
        <end position="816"/>
    </location>
</feature>
<gene>
    <name evidence="10" type="primary">col27a1b</name>
</gene>
<feature type="compositionally biased region" description="Low complexity" evidence="8">
    <location>
        <begin position="924"/>
        <end position="933"/>
    </location>
</feature>
<reference evidence="10" key="2">
    <citation type="submission" date="2025-09" db="UniProtKB">
        <authorList>
            <consortium name="Ensembl"/>
        </authorList>
    </citation>
    <scope>IDENTIFICATION</scope>
</reference>
<dbReference type="SUPFAM" id="SSF49899">
    <property type="entry name" value="Concanavalin A-like lectins/glucanases"/>
    <property type="match status" value="1"/>
</dbReference>
<evidence type="ECO:0000256" key="1">
    <source>
        <dbReference type="ARBA" id="ARBA00004498"/>
    </source>
</evidence>
<accession>A0A8C4F0K8</accession>
<dbReference type="InterPro" id="IPR048287">
    <property type="entry name" value="TSPN-like_N"/>
</dbReference>
<evidence type="ECO:0000259" key="9">
    <source>
        <dbReference type="PROSITE" id="PS51461"/>
    </source>
</evidence>
<dbReference type="PROSITE" id="PS51461">
    <property type="entry name" value="NC1_FIB"/>
    <property type="match status" value="1"/>
</dbReference>
<dbReference type="InterPro" id="IPR000885">
    <property type="entry name" value="Fib_collagen_C"/>
</dbReference>
<dbReference type="Gene3D" id="2.60.120.200">
    <property type="match status" value="1"/>
</dbReference>
<evidence type="ECO:0000256" key="6">
    <source>
        <dbReference type="ARBA" id="ARBA00023119"/>
    </source>
</evidence>
<evidence type="ECO:0000256" key="3">
    <source>
        <dbReference type="ARBA" id="ARBA00022530"/>
    </source>
</evidence>
<feature type="compositionally biased region" description="Basic and acidic residues" evidence="8">
    <location>
        <begin position="629"/>
        <end position="647"/>
    </location>
</feature>
<evidence type="ECO:0000256" key="4">
    <source>
        <dbReference type="ARBA" id="ARBA00022729"/>
    </source>
</evidence>
<dbReference type="GO" id="GO:0005581">
    <property type="term" value="C:collagen trimer"/>
    <property type="evidence" value="ECO:0007669"/>
    <property type="project" value="UniProtKB-KW"/>
</dbReference>
<dbReference type="SMART" id="SM00038">
    <property type="entry name" value="COLFI"/>
    <property type="match status" value="1"/>
</dbReference>
<feature type="compositionally biased region" description="Basic and acidic residues" evidence="8">
    <location>
        <begin position="593"/>
        <end position="617"/>
    </location>
</feature>
<keyword evidence="11" id="KW-1185">Reference proteome</keyword>
<dbReference type="GO" id="GO:0005615">
    <property type="term" value="C:extracellular space"/>
    <property type="evidence" value="ECO:0007669"/>
    <property type="project" value="TreeGrafter"/>
</dbReference>